<name>L9X8R7_9EURY</name>
<evidence type="ECO:0000313" key="3">
    <source>
        <dbReference type="Proteomes" id="UP000011602"/>
    </source>
</evidence>
<protein>
    <submittedName>
        <fullName evidence="2">Uncharacterized protein</fullName>
    </submittedName>
</protein>
<evidence type="ECO:0000313" key="2">
    <source>
        <dbReference type="EMBL" id="ELY57008.1"/>
    </source>
</evidence>
<proteinExistence type="predicted"/>
<feature type="compositionally biased region" description="Low complexity" evidence="1">
    <location>
        <begin position="172"/>
        <end position="184"/>
    </location>
</feature>
<feature type="compositionally biased region" description="Polar residues" evidence="1">
    <location>
        <begin position="1"/>
        <end position="13"/>
    </location>
</feature>
<organism evidence="2 3">
    <name type="scientific">Natronolimnohabitans innermongolicus JCM 12255</name>
    <dbReference type="NCBI Taxonomy" id="1227499"/>
    <lineage>
        <taxon>Archaea</taxon>
        <taxon>Methanobacteriati</taxon>
        <taxon>Methanobacteriota</taxon>
        <taxon>Stenosarchaea group</taxon>
        <taxon>Halobacteria</taxon>
        <taxon>Halobacteriales</taxon>
        <taxon>Natrialbaceae</taxon>
        <taxon>Natronolimnohabitans</taxon>
    </lineage>
</organism>
<feature type="compositionally biased region" description="Basic and acidic residues" evidence="1">
    <location>
        <begin position="126"/>
        <end position="137"/>
    </location>
</feature>
<comment type="caution">
    <text evidence="2">The sequence shown here is derived from an EMBL/GenBank/DDBJ whole genome shotgun (WGS) entry which is preliminary data.</text>
</comment>
<gene>
    <name evidence="2" type="ORF">C493_09278</name>
</gene>
<evidence type="ECO:0000256" key="1">
    <source>
        <dbReference type="SAM" id="MobiDB-lite"/>
    </source>
</evidence>
<keyword evidence="3" id="KW-1185">Reference proteome</keyword>
<dbReference type="Proteomes" id="UP000011602">
    <property type="component" value="Unassembled WGS sequence"/>
</dbReference>
<dbReference type="eggNOG" id="arCOG03730">
    <property type="taxonomic scope" value="Archaea"/>
</dbReference>
<sequence length="231" mass="24008">MITMTSKDTTQTGREAMSRADDRTRETSRSIPSTVAEFARGGTLATIAGAALLLDAVRTARRDRARAGFDAVAGAALLAFGRRQRRMDPDSSSNVPHGEVETAGSKDESAGSAIEFVGTDDASSEGDVRFTTDREESTAATAPLEGTDADDPRRSDSSPRADEESVTVDLSEAATADETGEATGPDPTQAYPASEGTDPEPMAEEAPPRGDSGNVAGGTDSDEESSTKTEN</sequence>
<feature type="region of interest" description="Disordered" evidence="1">
    <location>
        <begin position="1"/>
        <end position="34"/>
    </location>
</feature>
<feature type="compositionally biased region" description="Basic and acidic residues" evidence="1">
    <location>
        <begin position="98"/>
        <end position="109"/>
    </location>
</feature>
<feature type="compositionally biased region" description="Basic and acidic residues" evidence="1">
    <location>
        <begin position="16"/>
        <end position="28"/>
    </location>
</feature>
<feature type="region of interest" description="Disordered" evidence="1">
    <location>
        <begin position="84"/>
        <end position="231"/>
    </location>
</feature>
<feature type="compositionally biased region" description="Basic and acidic residues" evidence="1">
    <location>
        <begin position="150"/>
        <end position="163"/>
    </location>
</feature>
<reference evidence="2 3" key="1">
    <citation type="journal article" date="2014" name="PLoS Genet.">
        <title>Phylogenetically driven sequencing of extremely halophilic archaea reveals strategies for static and dynamic osmo-response.</title>
        <authorList>
            <person name="Becker E.A."/>
            <person name="Seitzer P.M."/>
            <person name="Tritt A."/>
            <person name="Larsen D."/>
            <person name="Krusor M."/>
            <person name="Yao A.I."/>
            <person name="Wu D."/>
            <person name="Madern D."/>
            <person name="Eisen J.A."/>
            <person name="Darling A.E."/>
            <person name="Facciotti M.T."/>
        </authorList>
    </citation>
    <scope>NUCLEOTIDE SEQUENCE [LARGE SCALE GENOMIC DNA]</scope>
    <source>
        <strain evidence="2 3">JCM 12255</strain>
    </source>
</reference>
<dbReference type="EMBL" id="AOHZ01000043">
    <property type="protein sequence ID" value="ELY57008.1"/>
    <property type="molecule type" value="Genomic_DNA"/>
</dbReference>
<dbReference type="AlphaFoldDB" id="L9X8R7"/>
<accession>L9X8R7</accession>